<keyword evidence="12" id="KW-1185">Reference proteome</keyword>
<keyword evidence="9" id="KW-0046">Antibiotic resistance</keyword>
<comment type="subcellular location">
    <subcellularLocation>
        <location evidence="1">Cell membrane</location>
        <topology evidence="1">Multi-pass membrane protein</topology>
    </subcellularLocation>
</comment>
<dbReference type="CDD" id="cd13143">
    <property type="entry name" value="MATE_MepA_like"/>
    <property type="match status" value="1"/>
</dbReference>
<dbReference type="Proteomes" id="UP000065533">
    <property type="component" value="Chromosome"/>
</dbReference>
<feature type="transmembrane region" description="Helical" evidence="10">
    <location>
        <begin position="171"/>
        <end position="191"/>
    </location>
</feature>
<feature type="transmembrane region" description="Helical" evidence="10">
    <location>
        <begin position="51"/>
        <end position="75"/>
    </location>
</feature>
<evidence type="ECO:0000256" key="2">
    <source>
        <dbReference type="ARBA" id="ARBA00008417"/>
    </source>
</evidence>
<evidence type="ECO:0000256" key="10">
    <source>
        <dbReference type="SAM" id="Phobius"/>
    </source>
</evidence>
<dbReference type="Pfam" id="PF01554">
    <property type="entry name" value="MatE"/>
    <property type="match status" value="2"/>
</dbReference>
<feature type="transmembrane region" description="Helical" evidence="10">
    <location>
        <begin position="389"/>
        <end position="409"/>
    </location>
</feature>
<dbReference type="InterPro" id="IPR048279">
    <property type="entry name" value="MdtK-like"/>
</dbReference>
<feature type="transmembrane region" description="Helical" evidence="10">
    <location>
        <begin position="316"/>
        <end position="334"/>
    </location>
</feature>
<organism evidence="11 12">
    <name type="scientific">Planococcus kocurii</name>
    <dbReference type="NCBI Taxonomy" id="1374"/>
    <lineage>
        <taxon>Bacteria</taxon>
        <taxon>Bacillati</taxon>
        <taxon>Bacillota</taxon>
        <taxon>Bacilli</taxon>
        <taxon>Bacillales</taxon>
        <taxon>Caryophanaceae</taxon>
        <taxon>Planococcus</taxon>
    </lineage>
</organism>
<feature type="transmembrane region" description="Helical" evidence="10">
    <location>
        <begin position="197"/>
        <end position="218"/>
    </location>
</feature>
<proteinExistence type="inferred from homology"/>
<keyword evidence="5" id="KW-1003">Cell membrane</keyword>
<comment type="similarity">
    <text evidence="2">Belongs to the multi antimicrobial extrusion (MATE) (TC 2.A.66.1) family. MepA subfamily.</text>
</comment>
<dbReference type="InterPro" id="IPR002528">
    <property type="entry name" value="MATE_fam"/>
</dbReference>
<feature type="transmembrane region" description="Helical" evidence="10">
    <location>
        <begin position="278"/>
        <end position="304"/>
    </location>
</feature>
<accession>A0ABN4K2A8</accession>
<feature type="transmembrane region" description="Helical" evidence="10">
    <location>
        <begin position="20"/>
        <end position="39"/>
    </location>
</feature>
<feature type="transmembrane region" description="Helical" evidence="10">
    <location>
        <begin position="96"/>
        <end position="118"/>
    </location>
</feature>
<evidence type="ECO:0000256" key="3">
    <source>
        <dbReference type="ARBA" id="ARBA00022106"/>
    </source>
</evidence>
<evidence type="ECO:0000313" key="11">
    <source>
        <dbReference type="EMBL" id="ALS80358.1"/>
    </source>
</evidence>
<keyword evidence="6 10" id="KW-0812">Transmembrane</keyword>
<evidence type="ECO:0000256" key="1">
    <source>
        <dbReference type="ARBA" id="ARBA00004651"/>
    </source>
</evidence>
<reference evidence="11" key="1">
    <citation type="submission" date="2016-01" db="EMBL/GenBank/DDBJ databases">
        <title>Complete genome of Planococcus kocurri type strain.</title>
        <authorList>
            <person name="See-Too W.S."/>
        </authorList>
    </citation>
    <scope>NUCLEOTIDE SEQUENCE [LARGE SCALE GENOMIC DNA]</scope>
    <source>
        <strain evidence="11">ATCC 43650</strain>
    </source>
</reference>
<evidence type="ECO:0000256" key="7">
    <source>
        <dbReference type="ARBA" id="ARBA00022989"/>
    </source>
</evidence>
<dbReference type="NCBIfam" id="TIGR00797">
    <property type="entry name" value="matE"/>
    <property type="match status" value="1"/>
</dbReference>
<evidence type="ECO:0000256" key="6">
    <source>
        <dbReference type="ARBA" id="ARBA00022692"/>
    </source>
</evidence>
<feature type="transmembrane region" description="Helical" evidence="10">
    <location>
        <begin position="415"/>
        <end position="436"/>
    </location>
</feature>
<feature type="transmembrane region" description="Helical" evidence="10">
    <location>
        <begin position="354"/>
        <end position="377"/>
    </location>
</feature>
<keyword evidence="8 10" id="KW-0472">Membrane</keyword>
<dbReference type="PIRSF" id="PIRSF006603">
    <property type="entry name" value="DinF"/>
    <property type="match status" value="1"/>
</dbReference>
<dbReference type="PANTHER" id="PTHR43823:SF4">
    <property type="entry name" value="SPORULATION PROTEIN YKVU"/>
    <property type="match status" value="1"/>
</dbReference>
<feature type="transmembrane region" description="Helical" evidence="10">
    <location>
        <begin position="238"/>
        <end position="258"/>
    </location>
</feature>
<evidence type="ECO:0000313" key="12">
    <source>
        <dbReference type="Proteomes" id="UP000065533"/>
    </source>
</evidence>
<protein>
    <recommendedName>
        <fullName evidence="3">Multidrug export protein MepA</fullName>
    </recommendedName>
</protein>
<dbReference type="InterPro" id="IPR045070">
    <property type="entry name" value="MATE_MepA-like"/>
</dbReference>
<evidence type="ECO:0000256" key="8">
    <source>
        <dbReference type="ARBA" id="ARBA00023136"/>
    </source>
</evidence>
<evidence type="ECO:0000256" key="9">
    <source>
        <dbReference type="ARBA" id="ARBA00023251"/>
    </source>
</evidence>
<dbReference type="PANTHER" id="PTHR43823">
    <property type="entry name" value="SPORULATION PROTEIN YKVU"/>
    <property type="match status" value="1"/>
</dbReference>
<name>A0ABN4K2A8_9BACL</name>
<sequence>MEEKQTTNRLDMESVGKSFLRYLIPSIVGMLLMAVNIVADGIMVGNKLGPIALAGVGIAGPVFTIFVAMSLWIGIGAATRYSAMMGAKRPDQARIIFSHAIASIFVLTIIIGLTAFIFRTELAYLLGANVDTFEYTSGYLNVMLLFGFVFTVENTFSILVRNDGGPNTAMIALISTSVVNIILNYVFLFILDFGVEGAAFATILGGLVGLVILSTHFFRKKSNLRLVRFKFDKKLTLLILAVGFPSFLAEVGISVFTISHNLTFKYLAGTVGVSAFTILNYVHSVMLLLFLGMGAAIQPLISYYSGAKDEQKIKQTIRLAIATSLAAGIFFMLIGQFAATQIVSLFGDFPEEVLALAVSGIKLFFIAYLFMGTNFVMMTYYQSIGHIRMATWITAAREMIVLLILLMIMPRLFGLTGVWLAIPTSEFIVLVTIYYYHRKWHS</sequence>
<keyword evidence="4" id="KW-0813">Transport</keyword>
<feature type="transmembrane region" description="Helical" evidence="10">
    <location>
        <begin position="138"/>
        <end position="159"/>
    </location>
</feature>
<evidence type="ECO:0000256" key="5">
    <source>
        <dbReference type="ARBA" id="ARBA00022475"/>
    </source>
</evidence>
<dbReference type="RefSeq" id="WP_058386968.1">
    <property type="nucleotide sequence ID" value="NZ_CP013661.2"/>
</dbReference>
<dbReference type="EMBL" id="CP013661">
    <property type="protein sequence ID" value="ALS80358.1"/>
    <property type="molecule type" value="Genomic_DNA"/>
</dbReference>
<keyword evidence="7 10" id="KW-1133">Transmembrane helix</keyword>
<gene>
    <name evidence="11" type="ORF">AUO94_14195</name>
</gene>
<evidence type="ECO:0000256" key="4">
    <source>
        <dbReference type="ARBA" id="ARBA00022448"/>
    </source>
</evidence>
<dbReference type="InterPro" id="IPR051327">
    <property type="entry name" value="MATE_MepA_subfamily"/>
</dbReference>